<dbReference type="Gene3D" id="3.10.350.10">
    <property type="entry name" value="LysM domain"/>
    <property type="match status" value="2"/>
</dbReference>
<dbReference type="InterPro" id="IPR052210">
    <property type="entry name" value="LysM1-like"/>
</dbReference>
<comment type="caution">
    <text evidence="6">The sequence shown here is derived from an EMBL/GenBank/DDBJ whole genome shotgun (WGS) entry which is preliminary data.</text>
</comment>
<evidence type="ECO:0000256" key="2">
    <source>
        <dbReference type="ARBA" id="ARBA00022729"/>
    </source>
</evidence>
<evidence type="ECO:0000313" key="7">
    <source>
        <dbReference type="Proteomes" id="UP000651452"/>
    </source>
</evidence>
<dbReference type="Proteomes" id="UP000651452">
    <property type="component" value="Unassembled WGS sequence"/>
</dbReference>
<protein>
    <recommendedName>
        <fullName evidence="5">LysM domain-containing protein</fullName>
    </recommendedName>
</protein>
<keyword evidence="7" id="KW-1185">Reference proteome</keyword>
<dbReference type="PANTHER" id="PTHR34997">
    <property type="entry name" value="AM15"/>
    <property type="match status" value="1"/>
</dbReference>
<dbReference type="PROSITE" id="PS51782">
    <property type="entry name" value="LYSM"/>
    <property type="match status" value="1"/>
</dbReference>
<sequence length="253" mass="26788">MCDLIVLMFGSFSITEFVNWNPSVSSDCSGIVPEAWYCVGRPSTLTTRTAGAPSPTQNVPSTLPTQSGIATACTEFWLVSAEVTCDSIVRQAGISLGNFHDWNRAITVGSCAGLAADYYVGVGVDGQGGGSEEPSKTQTTQTAASSRPVSSTTAAPKPVQTPSPAREGMAKDCVRFYLQQPGDLCWAMANGAGISLAQFYEWNPAAGSDCQNLWPDYYYCIGVSGPATTITQGPAVPTWGFDDSLKKATDRYM</sequence>
<evidence type="ECO:0000313" key="6">
    <source>
        <dbReference type="EMBL" id="KAF9693771.1"/>
    </source>
</evidence>
<proteinExistence type="predicted"/>
<evidence type="ECO:0000256" key="4">
    <source>
        <dbReference type="SAM" id="MobiDB-lite"/>
    </source>
</evidence>
<gene>
    <name evidence="6" type="ORF">EKO04_008566</name>
</gene>
<dbReference type="GO" id="GO:0008061">
    <property type="term" value="F:chitin binding"/>
    <property type="evidence" value="ECO:0007669"/>
    <property type="project" value="UniProtKB-KW"/>
</dbReference>
<evidence type="ECO:0000256" key="3">
    <source>
        <dbReference type="ARBA" id="ARBA00023026"/>
    </source>
</evidence>
<dbReference type="InterPro" id="IPR036779">
    <property type="entry name" value="LysM_dom_sf"/>
</dbReference>
<dbReference type="AlphaFoldDB" id="A0A8H7MCB2"/>
<evidence type="ECO:0000256" key="1">
    <source>
        <dbReference type="ARBA" id="ARBA00022669"/>
    </source>
</evidence>
<evidence type="ECO:0000259" key="5">
    <source>
        <dbReference type="PROSITE" id="PS51782"/>
    </source>
</evidence>
<organism evidence="6 7">
    <name type="scientific">Ascochyta lentis</name>
    <dbReference type="NCBI Taxonomy" id="205686"/>
    <lineage>
        <taxon>Eukaryota</taxon>
        <taxon>Fungi</taxon>
        <taxon>Dikarya</taxon>
        <taxon>Ascomycota</taxon>
        <taxon>Pezizomycotina</taxon>
        <taxon>Dothideomycetes</taxon>
        <taxon>Pleosporomycetidae</taxon>
        <taxon>Pleosporales</taxon>
        <taxon>Pleosporineae</taxon>
        <taxon>Didymellaceae</taxon>
        <taxon>Ascochyta</taxon>
    </lineage>
</organism>
<feature type="region of interest" description="Disordered" evidence="4">
    <location>
        <begin position="127"/>
        <end position="166"/>
    </location>
</feature>
<feature type="compositionally biased region" description="Low complexity" evidence="4">
    <location>
        <begin position="137"/>
        <end position="146"/>
    </location>
</feature>
<dbReference type="CDD" id="cd00118">
    <property type="entry name" value="LysM"/>
    <property type="match status" value="1"/>
</dbReference>
<keyword evidence="3" id="KW-0843">Virulence</keyword>
<name>A0A8H7MCB2_9PLEO</name>
<keyword evidence="2" id="KW-0732">Signal</keyword>
<keyword evidence="1" id="KW-0147">Chitin-binding</keyword>
<reference evidence="6" key="2">
    <citation type="submission" date="2020-09" db="EMBL/GenBank/DDBJ databases">
        <title>Reference genome assembly for Australian Ascochyta lentis isolate Al4.</title>
        <authorList>
            <person name="Lee R.C."/>
            <person name="Farfan-Caceres L.M."/>
            <person name="Debler J.W."/>
            <person name="Williams A.H."/>
            <person name="Henares B.M."/>
        </authorList>
    </citation>
    <scope>NUCLEOTIDE SEQUENCE</scope>
    <source>
        <strain evidence="6">Al4</strain>
    </source>
</reference>
<dbReference type="InterPro" id="IPR018392">
    <property type="entry name" value="LysM"/>
</dbReference>
<dbReference type="OrthoDB" id="5985073at2759"/>
<feature type="domain" description="LysM" evidence="5">
    <location>
        <begin position="175"/>
        <end position="221"/>
    </location>
</feature>
<dbReference type="SUPFAM" id="SSF54106">
    <property type="entry name" value="LysM domain"/>
    <property type="match status" value="1"/>
</dbReference>
<dbReference type="PANTHER" id="PTHR34997:SF2">
    <property type="entry name" value="LYSM DOMAIN-CONTAINING PROTEIN-RELATED"/>
    <property type="match status" value="1"/>
</dbReference>
<accession>A0A8H7MCB2</accession>
<dbReference type="EMBL" id="RZGK01000015">
    <property type="protein sequence ID" value="KAF9693771.1"/>
    <property type="molecule type" value="Genomic_DNA"/>
</dbReference>
<reference evidence="6" key="1">
    <citation type="submission" date="2018-12" db="EMBL/GenBank/DDBJ databases">
        <authorList>
            <person name="Syme R.A."/>
            <person name="Farfan-Caceres L."/>
            <person name="Lichtenzveig J."/>
        </authorList>
    </citation>
    <scope>NUCLEOTIDE SEQUENCE</scope>
    <source>
        <strain evidence="6">Al4</strain>
    </source>
</reference>